<dbReference type="RefSeq" id="WP_207616852.1">
    <property type="nucleotide sequence ID" value="NZ_JAFNLL010000033.1"/>
</dbReference>
<proteinExistence type="predicted"/>
<organism evidence="2 3">
    <name type="scientific">Arthrobacter cavernae</name>
    <dbReference type="NCBI Taxonomy" id="2817681"/>
    <lineage>
        <taxon>Bacteria</taxon>
        <taxon>Bacillati</taxon>
        <taxon>Actinomycetota</taxon>
        <taxon>Actinomycetes</taxon>
        <taxon>Micrococcales</taxon>
        <taxon>Micrococcaceae</taxon>
        <taxon>Arthrobacter</taxon>
    </lineage>
</organism>
<keyword evidence="2" id="KW-0378">Hydrolase</keyword>
<accession>A0A939HDR0</accession>
<sequence length="224" mass="24441">MAVFVLIHGGGSTAWDWHLVKPLLEASGHDVIAVDLPIEDDNAGLEDYTHAVTAAVGEAQHTIVVGHSLGGFTAPLVCDELQSDGLVYLAGMIPLPGETFGDWWTNTGHNRETIDPDPQAAFFNEVPEELVHQARDKERDQQGAWMARPWPGQRHPAVPTGAILCRDDRFFPASFMRRQVHQRLGVEPLEIPGGHYATLSNPDAVAAALNDFAQKIAQTQGKMI</sequence>
<dbReference type="InterPro" id="IPR052897">
    <property type="entry name" value="Sec-Metab_Biosynth_Hydrolase"/>
</dbReference>
<dbReference type="SUPFAM" id="SSF53474">
    <property type="entry name" value="alpha/beta-Hydrolases"/>
    <property type="match status" value="1"/>
</dbReference>
<dbReference type="Pfam" id="PF12697">
    <property type="entry name" value="Abhydrolase_6"/>
    <property type="match status" value="1"/>
</dbReference>
<protein>
    <submittedName>
        <fullName evidence="2">Alpha/beta hydrolase</fullName>
    </submittedName>
</protein>
<dbReference type="Gene3D" id="3.40.50.1820">
    <property type="entry name" value="alpha/beta hydrolase"/>
    <property type="match status" value="1"/>
</dbReference>
<evidence type="ECO:0000313" key="3">
    <source>
        <dbReference type="Proteomes" id="UP000664164"/>
    </source>
</evidence>
<evidence type="ECO:0000313" key="2">
    <source>
        <dbReference type="EMBL" id="MBO1268989.1"/>
    </source>
</evidence>
<evidence type="ECO:0000259" key="1">
    <source>
        <dbReference type="Pfam" id="PF12697"/>
    </source>
</evidence>
<keyword evidence="3" id="KW-1185">Reference proteome</keyword>
<dbReference type="GO" id="GO:0016787">
    <property type="term" value="F:hydrolase activity"/>
    <property type="evidence" value="ECO:0007669"/>
    <property type="project" value="UniProtKB-KW"/>
</dbReference>
<gene>
    <name evidence="2" type="ORF">J1902_13600</name>
</gene>
<dbReference type="Proteomes" id="UP000664164">
    <property type="component" value="Unassembled WGS sequence"/>
</dbReference>
<dbReference type="PANTHER" id="PTHR37017:SF11">
    <property type="entry name" value="ESTERASE_LIPASE_THIOESTERASE DOMAIN-CONTAINING PROTEIN"/>
    <property type="match status" value="1"/>
</dbReference>
<dbReference type="AlphaFoldDB" id="A0A939HDR0"/>
<feature type="domain" description="AB hydrolase-1" evidence="1">
    <location>
        <begin position="4"/>
        <end position="208"/>
    </location>
</feature>
<reference evidence="2" key="1">
    <citation type="submission" date="2021-03" db="EMBL/GenBank/DDBJ databases">
        <title>A new species, PO-11, isolated from a karst cave deposit.</title>
        <authorList>
            <person name="Zhaoxiaoyong W."/>
        </authorList>
    </citation>
    <scope>NUCLEOTIDE SEQUENCE</scope>
    <source>
        <strain evidence="2">PO-11</strain>
    </source>
</reference>
<comment type="caution">
    <text evidence="2">The sequence shown here is derived from an EMBL/GenBank/DDBJ whole genome shotgun (WGS) entry which is preliminary data.</text>
</comment>
<dbReference type="PANTHER" id="PTHR37017">
    <property type="entry name" value="AB HYDROLASE-1 DOMAIN-CONTAINING PROTEIN-RELATED"/>
    <property type="match status" value="1"/>
</dbReference>
<dbReference type="InterPro" id="IPR000073">
    <property type="entry name" value="AB_hydrolase_1"/>
</dbReference>
<dbReference type="EMBL" id="JAFNLL010000033">
    <property type="protein sequence ID" value="MBO1268989.1"/>
    <property type="molecule type" value="Genomic_DNA"/>
</dbReference>
<dbReference type="InterPro" id="IPR029058">
    <property type="entry name" value="AB_hydrolase_fold"/>
</dbReference>
<name>A0A939HDR0_9MICC</name>